<reference evidence="1 2" key="1">
    <citation type="submission" date="2024-09" db="EMBL/GenBank/DDBJ databases">
        <title>Chromosome-scale assembly of Riccia sorocarpa.</title>
        <authorList>
            <person name="Paukszto L."/>
        </authorList>
    </citation>
    <scope>NUCLEOTIDE SEQUENCE [LARGE SCALE GENOMIC DNA]</scope>
    <source>
        <strain evidence="1">LP-2024</strain>
        <tissue evidence="1">Aerial parts of the thallus</tissue>
    </source>
</reference>
<sequence>MRSYKGPRQGYGKITNLEGEAERRRVALLETIHAIEAWQRVYKVMTEVSERIASTDPDNQDTRKVTDWNTTFILRTNLSLPSASSRMLADDCSLLYAFTGDGQLLGRHSVKKRSVPIVLNVQLQPTLRLRAQG</sequence>
<gene>
    <name evidence="1" type="ORF">R1sor_006684</name>
</gene>
<organism evidence="1 2">
    <name type="scientific">Riccia sorocarpa</name>
    <dbReference type="NCBI Taxonomy" id="122646"/>
    <lineage>
        <taxon>Eukaryota</taxon>
        <taxon>Viridiplantae</taxon>
        <taxon>Streptophyta</taxon>
        <taxon>Embryophyta</taxon>
        <taxon>Marchantiophyta</taxon>
        <taxon>Marchantiopsida</taxon>
        <taxon>Marchantiidae</taxon>
        <taxon>Marchantiales</taxon>
        <taxon>Ricciaceae</taxon>
        <taxon>Riccia</taxon>
    </lineage>
</organism>
<proteinExistence type="predicted"/>
<dbReference type="EMBL" id="JBJQOH010000003">
    <property type="protein sequence ID" value="KAL3693033.1"/>
    <property type="molecule type" value="Genomic_DNA"/>
</dbReference>
<dbReference type="Proteomes" id="UP001633002">
    <property type="component" value="Unassembled WGS sequence"/>
</dbReference>
<evidence type="ECO:0000313" key="1">
    <source>
        <dbReference type="EMBL" id="KAL3693033.1"/>
    </source>
</evidence>
<keyword evidence="2" id="KW-1185">Reference proteome</keyword>
<dbReference type="AlphaFoldDB" id="A0ABD3HN50"/>
<protein>
    <submittedName>
        <fullName evidence="1">Uncharacterized protein</fullName>
    </submittedName>
</protein>
<comment type="caution">
    <text evidence="1">The sequence shown here is derived from an EMBL/GenBank/DDBJ whole genome shotgun (WGS) entry which is preliminary data.</text>
</comment>
<accession>A0ABD3HN50</accession>
<evidence type="ECO:0000313" key="2">
    <source>
        <dbReference type="Proteomes" id="UP001633002"/>
    </source>
</evidence>
<name>A0ABD3HN50_9MARC</name>